<dbReference type="SFLD" id="SFLDS00019">
    <property type="entry name" value="Glutathione_Transferase_(cytos"/>
    <property type="match status" value="1"/>
</dbReference>
<feature type="domain" description="GST C-terminal" evidence="4">
    <location>
        <begin position="212"/>
        <end position="339"/>
    </location>
</feature>
<dbReference type="SUPFAM" id="SSF52833">
    <property type="entry name" value="Thioredoxin-like"/>
    <property type="match status" value="1"/>
</dbReference>
<keyword evidence="6" id="KW-1185">Reference proteome</keyword>
<feature type="site" description="Lowers pKa of active site Cys" evidence="3">
    <location>
        <position position="336"/>
    </location>
</feature>
<dbReference type="PROSITE" id="PS50405">
    <property type="entry name" value="GST_CTER"/>
    <property type="match status" value="1"/>
</dbReference>
<evidence type="ECO:0000313" key="5">
    <source>
        <dbReference type="EMBL" id="KAH9324101.1"/>
    </source>
</evidence>
<feature type="non-terminal residue" evidence="5">
    <location>
        <position position="368"/>
    </location>
</feature>
<dbReference type="AlphaFoldDB" id="A0AA38GKH8"/>
<name>A0AA38GKH8_TAXCH</name>
<dbReference type="Gene3D" id="3.40.30.10">
    <property type="entry name" value="Glutaredoxin"/>
    <property type="match status" value="1"/>
</dbReference>
<reference evidence="5 6" key="1">
    <citation type="journal article" date="2021" name="Nat. Plants">
        <title>The Taxus genome provides insights into paclitaxel biosynthesis.</title>
        <authorList>
            <person name="Xiong X."/>
            <person name="Gou J."/>
            <person name="Liao Q."/>
            <person name="Li Y."/>
            <person name="Zhou Q."/>
            <person name="Bi G."/>
            <person name="Li C."/>
            <person name="Du R."/>
            <person name="Wang X."/>
            <person name="Sun T."/>
            <person name="Guo L."/>
            <person name="Liang H."/>
            <person name="Lu P."/>
            <person name="Wu Y."/>
            <person name="Zhang Z."/>
            <person name="Ro D.K."/>
            <person name="Shang Y."/>
            <person name="Huang S."/>
            <person name="Yan J."/>
        </authorList>
    </citation>
    <scope>NUCLEOTIDE SEQUENCE [LARGE SCALE GENOMIC DNA]</scope>
    <source>
        <strain evidence="5">Ta-2019</strain>
    </source>
</reference>
<evidence type="ECO:0000259" key="4">
    <source>
        <dbReference type="PROSITE" id="PS50405"/>
    </source>
</evidence>
<dbReference type="Pfam" id="PF13410">
    <property type="entry name" value="GST_C_2"/>
    <property type="match status" value="1"/>
</dbReference>
<dbReference type="PIRSF" id="PIRSF015753">
    <property type="entry name" value="GST"/>
    <property type="match status" value="1"/>
</dbReference>
<organism evidence="5 6">
    <name type="scientific">Taxus chinensis</name>
    <name type="common">Chinese yew</name>
    <name type="synonym">Taxus wallichiana var. chinensis</name>
    <dbReference type="NCBI Taxonomy" id="29808"/>
    <lineage>
        <taxon>Eukaryota</taxon>
        <taxon>Viridiplantae</taxon>
        <taxon>Streptophyta</taxon>
        <taxon>Embryophyta</taxon>
        <taxon>Tracheophyta</taxon>
        <taxon>Spermatophyta</taxon>
        <taxon>Pinopsida</taxon>
        <taxon>Pinidae</taxon>
        <taxon>Conifers II</taxon>
        <taxon>Cupressales</taxon>
        <taxon>Taxaceae</taxon>
        <taxon>Taxus</taxon>
    </lineage>
</organism>
<feature type="binding site" evidence="2">
    <location>
        <position position="132"/>
    </location>
    <ligand>
        <name>glutathione</name>
        <dbReference type="ChEBI" id="CHEBI:57925"/>
    </ligand>
</feature>
<dbReference type="InterPro" id="IPR036282">
    <property type="entry name" value="Glutathione-S-Trfase_C_sf"/>
</dbReference>
<dbReference type="GO" id="GO:0004364">
    <property type="term" value="F:glutathione transferase activity"/>
    <property type="evidence" value="ECO:0007669"/>
    <property type="project" value="InterPro"/>
</dbReference>
<sequence length="368" mass="42193">LMFMSKAYQLLPFRNVTNYGRIDSGCKGLAFQGSTFTYRMAESSARSALDEMAANGEFKRSPSTFRNFISRDKSSEYYAESGRYHLYISYACPWASRCYAVLKLKGLDDAISVSSVKPKWERTKGGEDHFGWTFPNTEDEDPGAEPDKLNGTKTIRELYELASSNYSGKFTVPVLWDKMGKTIVNNESSEIIRMLNAEFNDIAKYPDLDLYPPHLHSQIDEINNWIYDPINNGVYRCGFATKQGPYAQAFKELFDALDKCEEILSRQRFICGNVLTEADIRLFVTLIRFDEVYSVHFKCNKKLIREHPNLFNYTKDVYQIPGISSTVNMDHIKRHYYGSHPSINPYGIVPLGSAIDYSTPHDRARFID</sequence>
<dbReference type="SFLD" id="SFLDG01206">
    <property type="entry name" value="Xi.1"/>
    <property type="match status" value="1"/>
</dbReference>
<feature type="active site" description="Proton donor/acceptor" evidence="1">
    <location>
        <position position="235"/>
    </location>
</feature>
<proteinExistence type="predicted"/>
<dbReference type="PANTHER" id="PTHR32419:SF6">
    <property type="entry name" value="GLUTATHIONE S-TRANSFERASE OMEGA-LIKE 1-RELATED"/>
    <property type="match status" value="1"/>
</dbReference>
<feature type="binding site" evidence="2">
    <location>
        <begin position="169"/>
        <end position="172"/>
    </location>
    <ligand>
        <name>glutathione</name>
        <dbReference type="ChEBI" id="CHEBI:57925"/>
    </ligand>
</feature>
<evidence type="ECO:0000256" key="2">
    <source>
        <dbReference type="PIRSR" id="PIRSR015753-2"/>
    </source>
</evidence>
<feature type="active site" description="Nucleophile" evidence="1">
    <location>
        <position position="92"/>
    </location>
</feature>
<protein>
    <recommendedName>
        <fullName evidence="4">GST C-terminal domain-containing protein</fullName>
    </recommendedName>
</protein>
<dbReference type="CDD" id="cd03190">
    <property type="entry name" value="GST_C_Omega_like"/>
    <property type="match status" value="1"/>
</dbReference>
<dbReference type="Proteomes" id="UP000824469">
    <property type="component" value="Unassembled WGS sequence"/>
</dbReference>
<dbReference type="SFLD" id="SFLDG01148">
    <property type="entry name" value="Xi_(cytGST)"/>
    <property type="match status" value="1"/>
</dbReference>
<dbReference type="InterPro" id="IPR004045">
    <property type="entry name" value="Glutathione_S-Trfase_N"/>
</dbReference>
<feature type="binding site" evidence="2">
    <location>
        <begin position="187"/>
        <end position="188"/>
    </location>
    <ligand>
        <name>glutathione</name>
        <dbReference type="ChEBI" id="CHEBI:57925"/>
    </ligand>
</feature>
<evidence type="ECO:0000313" key="6">
    <source>
        <dbReference type="Proteomes" id="UP000824469"/>
    </source>
</evidence>
<dbReference type="PANTHER" id="PTHR32419">
    <property type="entry name" value="GLUTATHIONYL-HYDROQUINONE REDUCTASE"/>
    <property type="match status" value="1"/>
</dbReference>
<dbReference type="GO" id="GO:0005737">
    <property type="term" value="C:cytoplasm"/>
    <property type="evidence" value="ECO:0007669"/>
    <property type="project" value="TreeGrafter"/>
</dbReference>
<feature type="site" description="Lowers pKa of active site Cys" evidence="3">
    <location>
        <position position="293"/>
    </location>
</feature>
<dbReference type="FunFam" id="3.40.30.10:FF:000198">
    <property type="entry name" value="Glutathione S-transferase family protein"/>
    <property type="match status" value="1"/>
</dbReference>
<dbReference type="InterPro" id="IPR040079">
    <property type="entry name" value="Glutathione_S-Trfase"/>
</dbReference>
<dbReference type="InterPro" id="IPR016639">
    <property type="entry name" value="GST_Omega/GSH"/>
</dbReference>
<evidence type="ECO:0000256" key="3">
    <source>
        <dbReference type="PIRSR" id="PIRSR015753-3"/>
    </source>
</evidence>
<gene>
    <name evidence="5" type="ORF">KI387_004279</name>
</gene>
<comment type="caution">
    <text evidence="5">The sequence shown here is derived from an EMBL/GenBank/DDBJ whole genome shotgun (WGS) entry which is preliminary data.</text>
</comment>
<accession>A0AA38GKH8</accession>
<dbReference type="EMBL" id="JAHRHJ020000002">
    <property type="protein sequence ID" value="KAH9324101.1"/>
    <property type="molecule type" value="Genomic_DNA"/>
</dbReference>
<dbReference type="Gene3D" id="1.20.1050.10">
    <property type="match status" value="1"/>
</dbReference>
<dbReference type="FunFam" id="1.20.1050.10:FF:000037">
    <property type="entry name" value="Glutathione S-transferase family protein"/>
    <property type="match status" value="1"/>
</dbReference>
<dbReference type="InterPro" id="IPR036249">
    <property type="entry name" value="Thioredoxin-like_sf"/>
</dbReference>
<dbReference type="InterPro" id="IPR010987">
    <property type="entry name" value="Glutathione-S-Trfase_C-like"/>
</dbReference>
<dbReference type="InterPro" id="IPR047047">
    <property type="entry name" value="GST_Omega-like_C"/>
</dbReference>
<dbReference type="SUPFAM" id="SSF47616">
    <property type="entry name" value="GST C-terminal domain-like"/>
    <property type="match status" value="1"/>
</dbReference>
<dbReference type="Pfam" id="PF13409">
    <property type="entry name" value="GST_N_2"/>
    <property type="match status" value="1"/>
</dbReference>
<evidence type="ECO:0000256" key="1">
    <source>
        <dbReference type="PIRSR" id="PIRSR015753-1"/>
    </source>
</evidence>
<dbReference type="OMA" id="PWANRAI"/>